<sequence>MQNHQHVSADRFLIRGINQSVLLNLIRTEAPISRPQLATLSGLSLVTVIKITATLLERNLIVEKEYAESTGGRRAGLLEINPQGGFVVGLIPQPESLTAVILDLSSEPVYTRQWDIPLQGDYPRALELLVQCCEELFQESQIARDKFIGVGFGMSGMIDGDRGLCIDAALLGWKNVEISRPLEERIGIPVFVDNDVNCLAVYENLFGEGQPYDHFLVIAIGRGVGLGIVTNGDLYRGAFGGAGELGHTAVTTEGRLCDCGNRGCLETYVSFSGILENYREYVQITTYNLANTPSEPSLLEIVTQARRGEEAARAAMQRAGTLLGVSLANLVNIFNPQCIILSSPDLNLLTDSVLMEAMQQEIKQHLFSQMGKDLRFFIAEQLGYESWARGAGSLVLRHFFGSPARIRSERSSIQA</sequence>
<dbReference type="InterPro" id="IPR036390">
    <property type="entry name" value="WH_DNA-bd_sf"/>
</dbReference>
<name>A0A8J3IPU4_9CHLR</name>
<dbReference type="PANTHER" id="PTHR18964:SF149">
    <property type="entry name" value="BIFUNCTIONAL UDP-N-ACETYLGLUCOSAMINE 2-EPIMERASE_N-ACETYLMANNOSAMINE KINASE"/>
    <property type="match status" value="1"/>
</dbReference>
<evidence type="ECO:0000313" key="2">
    <source>
        <dbReference type="EMBL" id="GHO99734.1"/>
    </source>
</evidence>
<dbReference type="EMBL" id="BNJK01000002">
    <property type="protein sequence ID" value="GHO99734.1"/>
    <property type="molecule type" value="Genomic_DNA"/>
</dbReference>
<dbReference type="Pfam" id="PF00480">
    <property type="entry name" value="ROK"/>
    <property type="match status" value="1"/>
</dbReference>
<dbReference type="InterPro" id="IPR000600">
    <property type="entry name" value="ROK"/>
</dbReference>
<dbReference type="Proteomes" id="UP000597444">
    <property type="component" value="Unassembled WGS sequence"/>
</dbReference>
<dbReference type="InterPro" id="IPR043129">
    <property type="entry name" value="ATPase_NBD"/>
</dbReference>
<evidence type="ECO:0000256" key="1">
    <source>
        <dbReference type="ARBA" id="ARBA00006479"/>
    </source>
</evidence>
<dbReference type="CDD" id="cd24073">
    <property type="entry name" value="ASKHA_ATPase_ROK_CYANR"/>
    <property type="match status" value="1"/>
</dbReference>
<dbReference type="Gene3D" id="3.30.420.40">
    <property type="match status" value="2"/>
</dbReference>
<dbReference type="SUPFAM" id="SSF46785">
    <property type="entry name" value="Winged helix' DNA-binding domain"/>
    <property type="match status" value="1"/>
</dbReference>
<reference evidence="2" key="1">
    <citation type="submission" date="2020-10" db="EMBL/GenBank/DDBJ databases">
        <title>Taxonomic study of unclassified bacteria belonging to the class Ktedonobacteria.</title>
        <authorList>
            <person name="Yabe S."/>
            <person name="Wang C.M."/>
            <person name="Zheng Y."/>
            <person name="Sakai Y."/>
            <person name="Cavaletti L."/>
            <person name="Monciardini P."/>
            <person name="Donadio S."/>
        </authorList>
    </citation>
    <scope>NUCLEOTIDE SEQUENCE</scope>
    <source>
        <strain evidence="2">ID150040</strain>
    </source>
</reference>
<protein>
    <submittedName>
        <fullName evidence="2">Xylose repressor</fullName>
    </submittedName>
</protein>
<dbReference type="InterPro" id="IPR036388">
    <property type="entry name" value="WH-like_DNA-bd_sf"/>
</dbReference>
<dbReference type="PROSITE" id="PS01125">
    <property type="entry name" value="ROK"/>
    <property type="match status" value="1"/>
</dbReference>
<dbReference type="Gene3D" id="1.10.10.10">
    <property type="entry name" value="Winged helix-like DNA-binding domain superfamily/Winged helix DNA-binding domain"/>
    <property type="match status" value="1"/>
</dbReference>
<dbReference type="AlphaFoldDB" id="A0A8J3IPU4"/>
<dbReference type="PANTHER" id="PTHR18964">
    <property type="entry name" value="ROK (REPRESSOR, ORF, KINASE) FAMILY"/>
    <property type="match status" value="1"/>
</dbReference>
<keyword evidence="3" id="KW-1185">Reference proteome</keyword>
<comment type="caution">
    <text evidence="2">The sequence shown here is derived from an EMBL/GenBank/DDBJ whole genome shotgun (WGS) entry which is preliminary data.</text>
</comment>
<dbReference type="RefSeq" id="WP_220210361.1">
    <property type="nucleotide sequence ID" value="NZ_BNJK01000002.1"/>
</dbReference>
<gene>
    <name evidence="2" type="primary">xylR</name>
    <name evidence="2" type="ORF">KSF_097820</name>
</gene>
<dbReference type="InterPro" id="IPR049874">
    <property type="entry name" value="ROK_cs"/>
</dbReference>
<dbReference type="SUPFAM" id="SSF53067">
    <property type="entry name" value="Actin-like ATPase domain"/>
    <property type="match status" value="1"/>
</dbReference>
<organism evidence="2 3">
    <name type="scientific">Reticulibacter mediterranei</name>
    <dbReference type="NCBI Taxonomy" id="2778369"/>
    <lineage>
        <taxon>Bacteria</taxon>
        <taxon>Bacillati</taxon>
        <taxon>Chloroflexota</taxon>
        <taxon>Ktedonobacteria</taxon>
        <taxon>Ktedonobacterales</taxon>
        <taxon>Reticulibacteraceae</taxon>
        <taxon>Reticulibacter</taxon>
    </lineage>
</organism>
<proteinExistence type="inferred from homology"/>
<evidence type="ECO:0000313" key="3">
    <source>
        <dbReference type="Proteomes" id="UP000597444"/>
    </source>
</evidence>
<accession>A0A8J3IPU4</accession>
<comment type="similarity">
    <text evidence="1">Belongs to the ROK (NagC/XylR) family.</text>
</comment>